<protein>
    <recommendedName>
        <fullName evidence="3">Peroxiredoxin</fullName>
    </recommendedName>
</protein>
<evidence type="ECO:0000313" key="1">
    <source>
        <dbReference type="EMBL" id="MFC0408834.1"/>
    </source>
</evidence>
<gene>
    <name evidence="1" type="ORF">ACFFGY_11270</name>
</gene>
<evidence type="ECO:0000313" key="2">
    <source>
        <dbReference type="Proteomes" id="UP001589865"/>
    </source>
</evidence>
<sequence length="136" mass="13846">MSTPLAILLIDGSYERAHYALVVATAAAAIGREVTLFATNGGCRLLLHPTPLLRDGREALLRERGVATVADLLEAAEALPIRWMACEAGLRAEGLEGAALWPGTEVAGVVSFLEAAGSGGAGDPAAGRGAGQIVTL</sequence>
<dbReference type="Gene3D" id="3.40.1260.10">
    <property type="entry name" value="DsrEFH-like"/>
    <property type="match status" value="2"/>
</dbReference>
<organism evidence="1 2">
    <name type="scientific">Roseomonas elaeocarpi</name>
    <dbReference type="NCBI Taxonomy" id="907779"/>
    <lineage>
        <taxon>Bacteria</taxon>
        <taxon>Pseudomonadati</taxon>
        <taxon>Pseudomonadota</taxon>
        <taxon>Alphaproteobacteria</taxon>
        <taxon>Acetobacterales</taxon>
        <taxon>Roseomonadaceae</taxon>
        <taxon>Roseomonas</taxon>
    </lineage>
</organism>
<dbReference type="Proteomes" id="UP001589865">
    <property type="component" value="Unassembled WGS sequence"/>
</dbReference>
<dbReference type="EMBL" id="JBHLUN010000007">
    <property type="protein sequence ID" value="MFC0408834.1"/>
    <property type="molecule type" value="Genomic_DNA"/>
</dbReference>
<dbReference type="SUPFAM" id="SSF75169">
    <property type="entry name" value="DsrEFH-like"/>
    <property type="match status" value="1"/>
</dbReference>
<proteinExistence type="predicted"/>
<comment type="caution">
    <text evidence="1">The sequence shown here is derived from an EMBL/GenBank/DDBJ whole genome shotgun (WGS) entry which is preliminary data.</text>
</comment>
<dbReference type="InterPro" id="IPR027396">
    <property type="entry name" value="DsrEFH-like"/>
</dbReference>
<evidence type="ECO:0008006" key="3">
    <source>
        <dbReference type="Google" id="ProtNLM"/>
    </source>
</evidence>
<reference evidence="1 2" key="1">
    <citation type="submission" date="2024-09" db="EMBL/GenBank/DDBJ databases">
        <authorList>
            <person name="Sun Q."/>
            <person name="Mori K."/>
        </authorList>
    </citation>
    <scope>NUCLEOTIDE SEQUENCE [LARGE SCALE GENOMIC DNA]</scope>
    <source>
        <strain evidence="1 2">TBRC 5777</strain>
    </source>
</reference>
<keyword evidence="2" id="KW-1185">Reference proteome</keyword>
<dbReference type="PANTHER" id="PTHR34655:SF2">
    <property type="entry name" value="PEROXIREDOXIN FAMILY PROTEIN"/>
    <property type="match status" value="1"/>
</dbReference>
<dbReference type="PANTHER" id="PTHR34655">
    <property type="entry name" value="CONSERVED WITHIN P. AEROPHILUM"/>
    <property type="match status" value="1"/>
</dbReference>
<name>A0ABV6JSY1_9PROT</name>
<accession>A0ABV6JSY1</accession>
<dbReference type="RefSeq" id="WP_377044581.1">
    <property type="nucleotide sequence ID" value="NZ_JBHLUN010000007.1"/>
</dbReference>